<keyword evidence="5" id="KW-1185">Reference proteome</keyword>
<dbReference type="InterPro" id="IPR022225">
    <property type="entry name" value="Phage_tail_fibre_N"/>
</dbReference>
<name>A0A410WVF9_9BACL</name>
<dbReference type="EMBL" id="JAMDMJ010000001">
    <property type="protein sequence ID" value="MCY9594277.1"/>
    <property type="molecule type" value="Genomic_DNA"/>
</dbReference>
<dbReference type="AlphaFoldDB" id="A0A410WVF9"/>
<dbReference type="KEGG" id="pchi:PC41400_12595"/>
<evidence type="ECO:0000259" key="1">
    <source>
        <dbReference type="Pfam" id="PF12571"/>
    </source>
</evidence>
<proteinExistence type="predicted"/>
<feature type="domain" description="Phage tail fibre protein N-terminal" evidence="1">
    <location>
        <begin position="8"/>
        <end position="153"/>
    </location>
</feature>
<dbReference type="OrthoDB" id="1624444at2"/>
<evidence type="ECO:0000313" key="4">
    <source>
        <dbReference type="Proteomes" id="UP000288943"/>
    </source>
</evidence>
<protein>
    <submittedName>
        <fullName evidence="2">Phage tail protein</fullName>
    </submittedName>
</protein>
<dbReference type="GeneID" id="95375650"/>
<evidence type="ECO:0000313" key="5">
    <source>
        <dbReference type="Proteomes" id="UP001527202"/>
    </source>
</evidence>
<dbReference type="Pfam" id="PF12571">
    <property type="entry name" value="Phage_tail_fib"/>
    <property type="match status" value="1"/>
</dbReference>
<sequence length="1155" mass="126232">MGAFGGFVLTNKGRNLQAKAQTGVTLNYTRMGVGDGQLGGQSIPVLTKLIGEKKSLAISKLKIQTQGRAVIGAVLSNQDVTTGFYFREIGIYAQDPDEGEILYCYGNAGTNAEYIPPVGGADIIEKSIDAIVIVGNAANVTAEIDKSLVFASQNDLAESEKRLRDYAESHLENAPSKAFTLENGLQVVNSERMSRFKLESLKGRTLVNRVGRTGSEANVSIFAKANILISKDAATYTTGTSSYKITATGTGSNEHYCESPRYFIEPNKSYVMIGDARVGAGNVVAGYRLIIRDAAGNVVSDATTTTASKTGVWSVVGMRFVTPATAATFEWRGQIFKADGSFPFIPNASTPEHANFDSLRLFEIGPADYEFLTTSGWDKASLRFPYVDDMKHTTGAYIIKIGENLAPTSNEWERGNAAENEVVFKNSYTADIVYNPNRNVYARFYAPVLAGQSYTVSAKTAPSNAAAYYYYTDYDKNRLSDVLRGSNVAPPKSAFIEVVLKAIDVNLNPIAGTVTYSDVMVNLGTKSRPFKAREDDYLFFSDVKLASNVDGSVTDEVTERDGKYWKTSRFREVEVNGSLPWLFNIARAGLKRVFASSAVAEYVSRWQLGSSVLKYDGKIMISGAHMDGVDRYTFEDSDLLYITIANTDSGWGDNYTPSADEIKAYFNGWRMYYWNSTTQQTELFNNQGTKSWEPIVNTEAGAETVVLPKTKWKNHTPYRLTYQLSRSFETEIVPEGAITLHEGFNQFEAGTGMIVRERVVAAYDIGSGKYNINAAGYAAMLKNKVKSFFKLYRNRKAISDYYIVKAGIPATGLEANGDWLTNVDDRNPDKPPFYEVTYLTLNPLSAPLSSIGASLSMNLKTIVDMQAQANADIETRVSTLERDAMSIKGGNVETLRINGNAATVALVGKDHTYLEFYPQGNDAGRKGYVGYPSAGFSSMHIQNANPFGNIDILPGTGGLLRVDGNPVWHEGRLRMINGALEYLDGSTWKAVSGGMEQYKPIIKRQTIVLNGNQTLNAIHFTGKCYLSRIAALTLSGSGGVGRLRVFVDGSLYYDSTLVVNYVNGIFQNNDVSYNSDSSLAVYQPTLRPSSGWIGYNNSTSSYGRVSDFPNSNALQGSAAIISQPIFAKSSIVIELTNTSTSSINMDVDFAGGVFQ</sequence>
<dbReference type="Gene3D" id="2.60.120.260">
    <property type="entry name" value="Galactose-binding domain-like"/>
    <property type="match status" value="1"/>
</dbReference>
<dbReference type="Proteomes" id="UP000288943">
    <property type="component" value="Chromosome"/>
</dbReference>
<dbReference type="Proteomes" id="UP001527202">
    <property type="component" value="Unassembled WGS sequence"/>
</dbReference>
<reference evidence="2 5" key="2">
    <citation type="submission" date="2022-05" db="EMBL/GenBank/DDBJ databases">
        <title>Genome Sequencing of Bee-Associated Microbes.</title>
        <authorList>
            <person name="Dunlap C."/>
        </authorList>
    </citation>
    <scope>NUCLEOTIDE SEQUENCE [LARGE SCALE GENOMIC DNA]</scope>
    <source>
        <strain evidence="2 5">NRRL B-23120</strain>
    </source>
</reference>
<accession>A0A410WVF9</accession>
<dbReference type="EMBL" id="CP026520">
    <property type="protein sequence ID" value="QAV18466.1"/>
    <property type="molecule type" value="Genomic_DNA"/>
</dbReference>
<evidence type="ECO:0000313" key="2">
    <source>
        <dbReference type="EMBL" id="MCY9594277.1"/>
    </source>
</evidence>
<organism evidence="3 4">
    <name type="scientific">Paenibacillus chitinolyticus</name>
    <dbReference type="NCBI Taxonomy" id="79263"/>
    <lineage>
        <taxon>Bacteria</taxon>
        <taxon>Bacillati</taxon>
        <taxon>Bacillota</taxon>
        <taxon>Bacilli</taxon>
        <taxon>Bacillales</taxon>
        <taxon>Paenibacillaceae</taxon>
        <taxon>Paenibacillus</taxon>
    </lineage>
</organism>
<dbReference type="RefSeq" id="WP_053228676.1">
    <property type="nucleotide sequence ID" value="NZ_CP026520.1"/>
</dbReference>
<reference evidence="3 4" key="1">
    <citation type="submission" date="2018-01" db="EMBL/GenBank/DDBJ databases">
        <title>The whole genome sequencing and assembly of Paenibacillus chitinolyticus KCCM 41400 strain.</title>
        <authorList>
            <person name="Kim J.-Y."/>
            <person name="Park M.-K."/>
            <person name="Lee Y.-J."/>
            <person name="Yi H."/>
            <person name="Bahn Y.-S."/>
            <person name="Kim J.F."/>
            <person name="Lee D.-W."/>
        </authorList>
    </citation>
    <scope>NUCLEOTIDE SEQUENCE [LARGE SCALE GENOMIC DNA]</scope>
    <source>
        <strain evidence="3 4">KCCM 41400</strain>
    </source>
</reference>
<evidence type="ECO:0000313" key="3">
    <source>
        <dbReference type="EMBL" id="QAV18466.1"/>
    </source>
</evidence>
<gene>
    <name evidence="2" type="ORF">M5X16_00590</name>
    <name evidence="3" type="ORF">PC41400_12595</name>
</gene>